<evidence type="ECO:0000256" key="1">
    <source>
        <dbReference type="SAM" id="MobiDB-lite"/>
    </source>
</evidence>
<dbReference type="EMBL" id="FOSV01000047">
    <property type="protein sequence ID" value="SFM07881.1"/>
    <property type="molecule type" value="Genomic_DNA"/>
</dbReference>
<accession>A0A1I4MX67</accession>
<dbReference type="STRING" id="414703.SAMN04488125_14714"/>
<reference evidence="3" key="1">
    <citation type="submission" date="2016-10" db="EMBL/GenBank/DDBJ databases">
        <authorList>
            <person name="Varghese N."/>
            <person name="Submissions S."/>
        </authorList>
    </citation>
    <scope>NUCLEOTIDE SEQUENCE [LARGE SCALE GENOMIC DNA]</scope>
    <source>
        <strain evidence="3">CGMCC 1.6474</strain>
    </source>
</reference>
<dbReference type="RefSeq" id="WP_091952107.1">
    <property type="nucleotide sequence ID" value="NZ_FOSV01000047.1"/>
</dbReference>
<gene>
    <name evidence="2" type="ORF">SAMN04488125_14714</name>
</gene>
<feature type="compositionally biased region" description="Low complexity" evidence="1">
    <location>
        <begin position="250"/>
        <end position="264"/>
    </location>
</feature>
<name>A0A1I4MX67_9HYPH</name>
<sequence>MRTASQIRDHLRAYVDRERSARLTRLQRDLDPPRDPLVGDWSALMERRAREYRIFGRLQALAAEEGFEAGYDGELDARLKQEGFSPPERGAIRRRITNGYLRDLGRPDETGRLTPPRAYLEAMLMSMDEPVTEAGLIRCLRGLAAVSGHVSREFAATYAEARCDPREAWANLSAMRARGEMVRDELGWASSDFDGADSFEWGDFEIHAPQILRQTASDDDGPPPPLSESARHPAPKQGPAPARKHPPAAPASASYPSETEAAAPGAVLKPSPERSELDGEDAIQDTAGRATDREQRVEDEASTGVEALSESITNSLTTMVEELIIHKGVTDLTGWLWTGLIERISQD</sequence>
<evidence type="ECO:0000313" key="3">
    <source>
        <dbReference type="Proteomes" id="UP000198804"/>
    </source>
</evidence>
<evidence type="ECO:0000313" key="2">
    <source>
        <dbReference type="EMBL" id="SFM07881.1"/>
    </source>
</evidence>
<proteinExistence type="predicted"/>
<dbReference type="AlphaFoldDB" id="A0A1I4MX67"/>
<protein>
    <submittedName>
        <fullName evidence="2">Uncharacterized protein</fullName>
    </submittedName>
</protein>
<feature type="region of interest" description="Disordered" evidence="1">
    <location>
        <begin position="214"/>
        <end position="305"/>
    </location>
</feature>
<feature type="compositionally biased region" description="Basic and acidic residues" evidence="1">
    <location>
        <begin position="290"/>
        <end position="299"/>
    </location>
</feature>
<organism evidence="2 3">
    <name type="scientific">Methylorubrum salsuginis</name>
    <dbReference type="NCBI Taxonomy" id="414703"/>
    <lineage>
        <taxon>Bacteria</taxon>
        <taxon>Pseudomonadati</taxon>
        <taxon>Pseudomonadota</taxon>
        <taxon>Alphaproteobacteria</taxon>
        <taxon>Hyphomicrobiales</taxon>
        <taxon>Methylobacteriaceae</taxon>
        <taxon>Methylorubrum</taxon>
    </lineage>
</organism>
<keyword evidence="3" id="KW-1185">Reference proteome</keyword>
<dbReference type="Proteomes" id="UP000198804">
    <property type="component" value="Unassembled WGS sequence"/>
</dbReference>
<dbReference type="OrthoDB" id="9784724at2"/>